<accession>A0A0C9Z633</accession>
<dbReference type="OrthoDB" id="3267146at2759"/>
<evidence type="ECO:0000313" key="2">
    <source>
        <dbReference type="EMBL" id="KIK32925.1"/>
    </source>
</evidence>
<dbReference type="Pfam" id="PF00400">
    <property type="entry name" value="WD40"/>
    <property type="match status" value="1"/>
</dbReference>
<dbReference type="PROSITE" id="PS50082">
    <property type="entry name" value="WD_REPEATS_2"/>
    <property type="match status" value="1"/>
</dbReference>
<dbReference type="Gene3D" id="2.130.10.10">
    <property type="entry name" value="YVTN repeat-like/Quinoprotein amine dehydrogenase"/>
    <property type="match status" value="1"/>
</dbReference>
<reference evidence="2 3" key="1">
    <citation type="submission" date="2014-04" db="EMBL/GenBank/DDBJ databases">
        <authorList>
            <consortium name="DOE Joint Genome Institute"/>
            <person name="Kuo A."/>
            <person name="Ruytinx J."/>
            <person name="Rineau F."/>
            <person name="Colpaert J."/>
            <person name="Kohler A."/>
            <person name="Nagy L.G."/>
            <person name="Floudas D."/>
            <person name="Copeland A."/>
            <person name="Barry K.W."/>
            <person name="Cichocki N."/>
            <person name="Veneault-Fourrey C."/>
            <person name="LaButti K."/>
            <person name="Lindquist E.A."/>
            <person name="Lipzen A."/>
            <person name="Lundell T."/>
            <person name="Morin E."/>
            <person name="Murat C."/>
            <person name="Sun H."/>
            <person name="Tunlid A."/>
            <person name="Henrissat B."/>
            <person name="Grigoriev I.V."/>
            <person name="Hibbett D.S."/>
            <person name="Martin F."/>
            <person name="Nordberg H.P."/>
            <person name="Cantor M.N."/>
            <person name="Hua S.X."/>
        </authorList>
    </citation>
    <scope>NUCLEOTIDE SEQUENCE [LARGE SCALE GENOMIC DNA]</scope>
    <source>
        <strain evidence="2 3">UH-Slu-Lm8-n1</strain>
    </source>
</reference>
<dbReference type="Proteomes" id="UP000054485">
    <property type="component" value="Unassembled WGS sequence"/>
</dbReference>
<dbReference type="PROSITE" id="PS50294">
    <property type="entry name" value="WD_REPEATS_REGION"/>
    <property type="match status" value="1"/>
</dbReference>
<name>A0A0C9Z633_9AGAM</name>
<sequence>FDAGTGEPVGEPLWGHTDPVNSVSFSPSGTRIVTGSWDKTGWLMALNTSNNHSISFSSKPIHALRNASELMEPASYDDRSSTPFVLNVDSHQ</sequence>
<dbReference type="HOGENOM" id="CLU_2419181_0_0_1"/>
<dbReference type="InterPro" id="IPR036322">
    <property type="entry name" value="WD40_repeat_dom_sf"/>
</dbReference>
<dbReference type="SMART" id="SM00320">
    <property type="entry name" value="WD40"/>
    <property type="match status" value="1"/>
</dbReference>
<feature type="non-terminal residue" evidence="2">
    <location>
        <position position="1"/>
    </location>
</feature>
<keyword evidence="1" id="KW-0853">WD repeat</keyword>
<dbReference type="InParanoid" id="A0A0C9Z633"/>
<proteinExistence type="predicted"/>
<dbReference type="InterPro" id="IPR015943">
    <property type="entry name" value="WD40/YVTN_repeat-like_dom_sf"/>
</dbReference>
<dbReference type="EMBL" id="KN836075">
    <property type="protein sequence ID" value="KIK32925.1"/>
    <property type="molecule type" value="Genomic_DNA"/>
</dbReference>
<evidence type="ECO:0000313" key="3">
    <source>
        <dbReference type="Proteomes" id="UP000054485"/>
    </source>
</evidence>
<dbReference type="InterPro" id="IPR001680">
    <property type="entry name" value="WD40_rpt"/>
</dbReference>
<feature type="repeat" description="WD" evidence="1">
    <location>
        <begin position="13"/>
        <end position="40"/>
    </location>
</feature>
<gene>
    <name evidence="2" type="ORF">CY34DRAFT_100526</name>
</gene>
<protein>
    <submittedName>
        <fullName evidence="2">Uncharacterized protein</fullName>
    </submittedName>
</protein>
<dbReference type="AlphaFoldDB" id="A0A0C9Z633"/>
<reference evidence="3" key="2">
    <citation type="submission" date="2015-01" db="EMBL/GenBank/DDBJ databases">
        <title>Evolutionary Origins and Diversification of the Mycorrhizal Mutualists.</title>
        <authorList>
            <consortium name="DOE Joint Genome Institute"/>
            <consortium name="Mycorrhizal Genomics Consortium"/>
            <person name="Kohler A."/>
            <person name="Kuo A."/>
            <person name="Nagy L.G."/>
            <person name="Floudas D."/>
            <person name="Copeland A."/>
            <person name="Barry K.W."/>
            <person name="Cichocki N."/>
            <person name="Veneault-Fourrey C."/>
            <person name="LaButti K."/>
            <person name="Lindquist E.A."/>
            <person name="Lipzen A."/>
            <person name="Lundell T."/>
            <person name="Morin E."/>
            <person name="Murat C."/>
            <person name="Riley R."/>
            <person name="Ohm R."/>
            <person name="Sun H."/>
            <person name="Tunlid A."/>
            <person name="Henrissat B."/>
            <person name="Grigoriev I.V."/>
            <person name="Hibbett D.S."/>
            <person name="Martin F."/>
        </authorList>
    </citation>
    <scope>NUCLEOTIDE SEQUENCE [LARGE SCALE GENOMIC DNA]</scope>
    <source>
        <strain evidence="3">UH-Slu-Lm8-n1</strain>
    </source>
</reference>
<evidence type="ECO:0000256" key="1">
    <source>
        <dbReference type="PROSITE-ProRule" id="PRU00221"/>
    </source>
</evidence>
<keyword evidence="3" id="KW-1185">Reference proteome</keyword>
<organism evidence="2 3">
    <name type="scientific">Suillus luteus UH-Slu-Lm8-n1</name>
    <dbReference type="NCBI Taxonomy" id="930992"/>
    <lineage>
        <taxon>Eukaryota</taxon>
        <taxon>Fungi</taxon>
        <taxon>Dikarya</taxon>
        <taxon>Basidiomycota</taxon>
        <taxon>Agaricomycotina</taxon>
        <taxon>Agaricomycetes</taxon>
        <taxon>Agaricomycetidae</taxon>
        <taxon>Boletales</taxon>
        <taxon>Suillineae</taxon>
        <taxon>Suillaceae</taxon>
        <taxon>Suillus</taxon>
    </lineage>
</organism>
<dbReference type="SUPFAM" id="SSF50978">
    <property type="entry name" value="WD40 repeat-like"/>
    <property type="match status" value="1"/>
</dbReference>